<accession>A0A6G0U9V0</accession>
<sequence>MVSGEAHCLDLIVSTKSNGDTQTEYYNVKSLSNNMSSSKTLVLAVDQRKPGATMTLYVNCEHFGTLYTIKTLREVYFDMKDPHLQMGGLVSFNSPVNTSMVTHEKRFEIQVFPETDWKTTLTAQKCPNIADGSPDVEQMPAIQPQPLPVTEIGIRMPSIGRGDIPINHDCDDLFFVKTIQELMQMVKKLREDVEAQRLEIYRLRQLLEQCDDFCRPGGGITPTLPPKPSCNSNPPVCYPGAECRDTPDGPRCGRCPQGLVGDGKTCKPGRTCAVKPCAPDCLPIKRVLLVN</sequence>
<dbReference type="Pfam" id="PF11598">
    <property type="entry name" value="COMP"/>
    <property type="match status" value="1"/>
</dbReference>
<name>A0A6G0U9V0_APHGL</name>
<dbReference type="InterPro" id="IPR024665">
    <property type="entry name" value="TSP/COMP_CC"/>
</dbReference>
<dbReference type="CDD" id="cd16081">
    <property type="entry name" value="TSPcc_insect"/>
    <property type="match status" value="1"/>
</dbReference>
<organism evidence="3 4">
    <name type="scientific">Aphis glycines</name>
    <name type="common">Soybean aphid</name>
    <dbReference type="NCBI Taxonomy" id="307491"/>
    <lineage>
        <taxon>Eukaryota</taxon>
        <taxon>Metazoa</taxon>
        <taxon>Ecdysozoa</taxon>
        <taxon>Arthropoda</taxon>
        <taxon>Hexapoda</taxon>
        <taxon>Insecta</taxon>
        <taxon>Pterygota</taxon>
        <taxon>Neoptera</taxon>
        <taxon>Paraneoptera</taxon>
        <taxon>Hemiptera</taxon>
        <taxon>Sternorrhyncha</taxon>
        <taxon>Aphidomorpha</taxon>
        <taxon>Aphidoidea</taxon>
        <taxon>Aphididae</taxon>
        <taxon>Aphidini</taxon>
        <taxon>Aphis</taxon>
        <taxon>Aphis</taxon>
    </lineage>
</organism>
<dbReference type="AlphaFoldDB" id="A0A6G0U9V0"/>
<reference evidence="3 4" key="1">
    <citation type="submission" date="2019-08" db="EMBL/GenBank/DDBJ databases">
        <title>The genome of the soybean aphid Biotype 1, its phylome, world population structure and adaptation to the North American continent.</title>
        <authorList>
            <person name="Giordano R."/>
            <person name="Donthu R.K."/>
            <person name="Hernandez A.G."/>
            <person name="Wright C.L."/>
            <person name="Zimin A.V."/>
        </authorList>
    </citation>
    <scope>NUCLEOTIDE SEQUENCE [LARGE SCALE GENOMIC DNA]</scope>
    <source>
        <tissue evidence="3">Whole aphids</tissue>
    </source>
</reference>
<comment type="caution">
    <text evidence="3">The sequence shown here is derived from an EMBL/GenBank/DDBJ whole genome shotgun (WGS) entry which is preliminary data.</text>
</comment>
<keyword evidence="1" id="KW-0175">Coiled coil</keyword>
<gene>
    <name evidence="3" type="ORF">AGLY_001280</name>
</gene>
<dbReference type="OrthoDB" id="14563at2759"/>
<evidence type="ECO:0000313" key="3">
    <source>
        <dbReference type="EMBL" id="KAE9545737.1"/>
    </source>
</evidence>
<evidence type="ECO:0000313" key="4">
    <source>
        <dbReference type="Proteomes" id="UP000475862"/>
    </source>
</evidence>
<keyword evidence="4" id="KW-1185">Reference proteome</keyword>
<evidence type="ECO:0000256" key="1">
    <source>
        <dbReference type="SAM" id="Coils"/>
    </source>
</evidence>
<proteinExistence type="predicted"/>
<dbReference type="Proteomes" id="UP000475862">
    <property type="component" value="Unassembled WGS sequence"/>
</dbReference>
<protein>
    <recommendedName>
        <fullName evidence="2">Thrombospondin/cartilage oligomeric matrix protein coiled-coil domain-containing protein</fullName>
    </recommendedName>
</protein>
<feature type="domain" description="Thrombospondin/cartilage oligomeric matrix protein coiled-coil" evidence="2">
    <location>
        <begin position="175"/>
        <end position="210"/>
    </location>
</feature>
<dbReference type="EMBL" id="VYZN01000001">
    <property type="protein sequence ID" value="KAE9545737.1"/>
    <property type="molecule type" value="Genomic_DNA"/>
</dbReference>
<evidence type="ECO:0000259" key="2">
    <source>
        <dbReference type="Pfam" id="PF11598"/>
    </source>
</evidence>
<feature type="coiled-coil region" evidence="1">
    <location>
        <begin position="179"/>
        <end position="206"/>
    </location>
</feature>